<proteinExistence type="predicted"/>
<organism evidence="1 2">
    <name type="scientific">Hibiscus sabdariffa</name>
    <name type="common">roselle</name>
    <dbReference type="NCBI Taxonomy" id="183260"/>
    <lineage>
        <taxon>Eukaryota</taxon>
        <taxon>Viridiplantae</taxon>
        <taxon>Streptophyta</taxon>
        <taxon>Embryophyta</taxon>
        <taxon>Tracheophyta</taxon>
        <taxon>Spermatophyta</taxon>
        <taxon>Magnoliopsida</taxon>
        <taxon>eudicotyledons</taxon>
        <taxon>Gunneridae</taxon>
        <taxon>Pentapetalae</taxon>
        <taxon>rosids</taxon>
        <taxon>malvids</taxon>
        <taxon>Malvales</taxon>
        <taxon>Malvaceae</taxon>
        <taxon>Malvoideae</taxon>
        <taxon>Hibiscus</taxon>
    </lineage>
</organism>
<keyword evidence="2" id="KW-1185">Reference proteome</keyword>
<evidence type="ECO:0000313" key="2">
    <source>
        <dbReference type="Proteomes" id="UP001472677"/>
    </source>
</evidence>
<gene>
    <name evidence="1" type="ORF">V6N12_051211</name>
</gene>
<comment type="caution">
    <text evidence="1">The sequence shown here is derived from an EMBL/GenBank/DDBJ whole genome shotgun (WGS) entry which is preliminary data.</text>
</comment>
<name>A0ABR2GEX7_9ROSI</name>
<dbReference type="Proteomes" id="UP001472677">
    <property type="component" value="Unassembled WGS sequence"/>
</dbReference>
<sequence length="105" mass="11819">MVREKSSEDNAQALFHSLRSSYDATPINLKMLDEGPSEKKEAEKEHNPWKMVHGKSNLTMVEDATTIVTMKELQLCPKGLSRLQVMHWLCLEVISTGTCSTLSRA</sequence>
<accession>A0ABR2GEX7</accession>
<evidence type="ECO:0000313" key="1">
    <source>
        <dbReference type="EMBL" id="KAK8601375.1"/>
    </source>
</evidence>
<dbReference type="EMBL" id="JBBPBM010000001">
    <property type="protein sequence ID" value="KAK8601375.1"/>
    <property type="molecule type" value="Genomic_DNA"/>
</dbReference>
<protein>
    <submittedName>
        <fullName evidence="1">Uncharacterized protein</fullName>
    </submittedName>
</protein>
<reference evidence="1 2" key="1">
    <citation type="journal article" date="2024" name="G3 (Bethesda)">
        <title>Genome assembly of Hibiscus sabdariffa L. provides insights into metabolisms of medicinal natural products.</title>
        <authorList>
            <person name="Kim T."/>
        </authorList>
    </citation>
    <scope>NUCLEOTIDE SEQUENCE [LARGE SCALE GENOMIC DNA]</scope>
    <source>
        <strain evidence="1">TK-2024</strain>
        <tissue evidence="1">Old leaves</tissue>
    </source>
</reference>